<dbReference type="InterPro" id="IPR029062">
    <property type="entry name" value="Class_I_gatase-like"/>
</dbReference>
<reference evidence="2 3" key="1">
    <citation type="journal article" date="2016" name="Front. Microbiol.">
        <title>Comparative Genomic Analysis Reveals a Diverse Repertoire of Genes Involved in Prokaryote-Eukaryote Interactions within the Pseudovibrio Genus.</title>
        <authorList>
            <person name="Romano S."/>
            <person name="Fernandez-Guerra A."/>
            <person name="Reen F.J."/>
            <person name="Glockner F.O."/>
            <person name="Crowley S.P."/>
            <person name="O'Sullivan O."/>
            <person name="Cotter P.D."/>
            <person name="Adams C."/>
            <person name="Dobson A.D."/>
            <person name="O'Gara F."/>
        </authorList>
    </citation>
    <scope>NUCLEOTIDE SEQUENCE [LARGE SCALE GENOMIC DNA]</scope>
    <source>
        <strain evidence="2 3">Ad2</strain>
    </source>
</reference>
<dbReference type="RefSeq" id="WP_068010731.1">
    <property type="nucleotide sequence ID" value="NZ_FOFM01000001.1"/>
</dbReference>
<dbReference type="PANTHER" id="PTHR42695:SF5">
    <property type="entry name" value="GLUTAMINE AMIDOTRANSFERASE YLR126C-RELATED"/>
    <property type="match status" value="1"/>
</dbReference>
<dbReference type="GO" id="GO:0005829">
    <property type="term" value="C:cytosol"/>
    <property type="evidence" value="ECO:0007669"/>
    <property type="project" value="TreeGrafter"/>
</dbReference>
<evidence type="ECO:0000259" key="1">
    <source>
        <dbReference type="Pfam" id="PF00117"/>
    </source>
</evidence>
<dbReference type="OrthoDB" id="7365442at2"/>
<feature type="domain" description="Glutamine amidotransferase" evidence="1">
    <location>
        <begin position="72"/>
        <end position="188"/>
    </location>
</feature>
<dbReference type="Gene3D" id="3.40.50.880">
    <property type="match status" value="1"/>
</dbReference>
<dbReference type="Pfam" id="PF00117">
    <property type="entry name" value="GATase"/>
    <property type="match status" value="1"/>
</dbReference>
<dbReference type="CDD" id="cd01741">
    <property type="entry name" value="GATase1_1"/>
    <property type="match status" value="1"/>
</dbReference>
<dbReference type="EC" id="6.3.5.2" evidence="2"/>
<dbReference type="STRING" id="989403.SAMN05421798_101889"/>
<evidence type="ECO:0000313" key="3">
    <source>
        <dbReference type="Proteomes" id="UP000076577"/>
    </source>
</evidence>
<dbReference type="EMBL" id="LMCB01000152">
    <property type="protein sequence ID" value="KZL05443.1"/>
    <property type="molecule type" value="Genomic_DNA"/>
</dbReference>
<dbReference type="GO" id="GO:0003922">
    <property type="term" value="F:GMP synthase (glutamine-hydrolyzing) activity"/>
    <property type="evidence" value="ECO:0007669"/>
    <property type="project" value="UniProtKB-EC"/>
</dbReference>
<dbReference type="Proteomes" id="UP000076577">
    <property type="component" value="Unassembled WGS sequence"/>
</dbReference>
<dbReference type="InterPro" id="IPR017926">
    <property type="entry name" value="GATASE"/>
</dbReference>
<keyword evidence="3" id="KW-1185">Reference proteome</keyword>
<protein>
    <submittedName>
        <fullName evidence="2">GMP synthase [glutamine-hydrolyzing]</fullName>
        <ecNumber evidence="2">6.3.5.2</ecNumber>
    </submittedName>
</protein>
<dbReference type="PATRIC" id="fig|989403.3.peg.4786"/>
<keyword evidence="2" id="KW-0436">Ligase</keyword>
<dbReference type="PROSITE" id="PS51273">
    <property type="entry name" value="GATASE_TYPE_1"/>
    <property type="match status" value="1"/>
</dbReference>
<dbReference type="AlphaFoldDB" id="A0A165T530"/>
<dbReference type="InterPro" id="IPR044992">
    <property type="entry name" value="ChyE-like"/>
</dbReference>
<dbReference type="PANTHER" id="PTHR42695">
    <property type="entry name" value="GLUTAMINE AMIDOTRANSFERASE YLR126C-RELATED"/>
    <property type="match status" value="1"/>
</dbReference>
<name>A0A165T530_9HYPH</name>
<proteinExistence type="predicted"/>
<organism evidence="2 3">
    <name type="scientific">Pseudovibrio axinellae</name>
    <dbReference type="NCBI Taxonomy" id="989403"/>
    <lineage>
        <taxon>Bacteria</taxon>
        <taxon>Pseudomonadati</taxon>
        <taxon>Pseudomonadota</taxon>
        <taxon>Alphaproteobacteria</taxon>
        <taxon>Hyphomicrobiales</taxon>
        <taxon>Stappiaceae</taxon>
        <taxon>Pseudovibrio</taxon>
    </lineage>
</organism>
<accession>A0A165T530</accession>
<gene>
    <name evidence="2" type="primary">guaA_4</name>
    <name evidence="2" type="ORF">PsAD2_04368</name>
</gene>
<comment type="caution">
    <text evidence="2">The sequence shown here is derived from an EMBL/GenBank/DDBJ whole genome shotgun (WGS) entry which is preliminary data.</text>
</comment>
<evidence type="ECO:0000313" key="2">
    <source>
        <dbReference type="EMBL" id="KZL05443.1"/>
    </source>
</evidence>
<sequence>MTFNLGILEVGRPPENLGKTFGDYPSMFESLLRDQGANWNYVSYPVMDGKLPQSVHSCDCWLITGSKHGVYDKLEWIEQLKEFLKDAYDQHVPIIGICFGHQILAEALGGKAEKSEKGWGCGVFTYYVLQSPQWMPEGVTSFSIEAYHQDQVVRLPEDGEVIASSDFCEFAAIDYNGRALSFQGHPEFGEDYSVALFKERRGVSLPEEIADHAIESSKAPTQSGQVAHMIVSFIQQAAVREKRHEV</sequence>
<dbReference type="SUPFAM" id="SSF52317">
    <property type="entry name" value="Class I glutamine amidotransferase-like"/>
    <property type="match status" value="1"/>
</dbReference>